<reference evidence="2 3" key="2">
    <citation type="journal article" date="2017" name="Front. Plant Sci.">
        <title>Gene Classification and Mining of Molecular Markers Useful in Red Clover (Trifolium pratense) Breeding.</title>
        <authorList>
            <person name="Istvanek J."/>
            <person name="Dluhosova J."/>
            <person name="Dluhos P."/>
            <person name="Patkova L."/>
            <person name="Nedelnik J."/>
            <person name="Repkova J."/>
        </authorList>
    </citation>
    <scope>NUCLEOTIDE SEQUENCE [LARGE SCALE GENOMIC DNA]</scope>
    <source>
        <strain evidence="3">cv. Tatra</strain>
        <tissue evidence="2">Young leaves</tissue>
    </source>
</reference>
<reference evidence="2 3" key="1">
    <citation type="journal article" date="2014" name="Am. J. Bot.">
        <title>Genome assembly and annotation for red clover (Trifolium pratense; Fabaceae).</title>
        <authorList>
            <person name="Istvanek J."/>
            <person name="Jaros M."/>
            <person name="Krenek A."/>
            <person name="Repkova J."/>
        </authorList>
    </citation>
    <scope>NUCLEOTIDE SEQUENCE [LARGE SCALE GENOMIC DNA]</scope>
    <source>
        <strain evidence="3">cv. Tatra</strain>
        <tissue evidence="2">Young leaves</tissue>
    </source>
</reference>
<evidence type="ECO:0000256" key="1">
    <source>
        <dbReference type="SAM" id="MobiDB-lite"/>
    </source>
</evidence>
<organism evidence="2 3">
    <name type="scientific">Trifolium pratense</name>
    <name type="common">Red clover</name>
    <dbReference type="NCBI Taxonomy" id="57577"/>
    <lineage>
        <taxon>Eukaryota</taxon>
        <taxon>Viridiplantae</taxon>
        <taxon>Streptophyta</taxon>
        <taxon>Embryophyta</taxon>
        <taxon>Tracheophyta</taxon>
        <taxon>Spermatophyta</taxon>
        <taxon>Magnoliopsida</taxon>
        <taxon>eudicotyledons</taxon>
        <taxon>Gunneridae</taxon>
        <taxon>Pentapetalae</taxon>
        <taxon>rosids</taxon>
        <taxon>fabids</taxon>
        <taxon>Fabales</taxon>
        <taxon>Fabaceae</taxon>
        <taxon>Papilionoideae</taxon>
        <taxon>50 kb inversion clade</taxon>
        <taxon>NPAAA clade</taxon>
        <taxon>Hologalegina</taxon>
        <taxon>IRL clade</taxon>
        <taxon>Trifolieae</taxon>
        <taxon>Trifolium</taxon>
    </lineage>
</organism>
<feature type="non-terminal residue" evidence="2">
    <location>
        <position position="1"/>
    </location>
</feature>
<dbReference type="AlphaFoldDB" id="A0A2K3K6I0"/>
<proteinExistence type="predicted"/>
<dbReference type="Proteomes" id="UP000236291">
    <property type="component" value="Unassembled WGS sequence"/>
</dbReference>
<gene>
    <name evidence="2" type="ORF">L195_g060889</name>
</gene>
<protein>
    <submittedName>
        <fullName evidence="2">Uncharacterized protein</fullName>
    </submittedName>
</protein>
<feature type="region of interest" description="Disordered" evidence="1">
    <location>
        <begin position="1"/>
        <end position="26"/>
    </location>
</feature>
<evidence type="ECO:0000313" key="3">
    <source>
        <dbReference type="Proteomes" id="UP000236291"/>
    </source>
</evidence>
<feature type="compositionally biased region" description="Basic residues" evidence="1">
    <location>
        <begin position="11"/>
        <end position="26"/>
    </location>
</feature>
<comment type="caution">
    <text evidence="2">The sequence shown here is derived from an EMBL/GenBank/DDBJ whole genome shotgun (WGS) entry which is preliminary data.</text>
</comment>
<dbReference type="EMBL" id="ASHM01144332">
    <property type="protein sequence ID" value="PNX61895.1"/>
    <property type="molecule type" value="Genomic_DNA"/>
</dbReference>
<name>A0A2K3K6I0_TRIPR</name>
<evidence type="ECO:0000313" key="2">
    <source>
        <dbReference type="EMBL" id="PNX61895.1"/>
    </source>
</evidence>
<sequence>VETSDGGGRVGLRRPRRRVSSKKVDG</sequence>
<accession>A0A2K3K6I0</accession>
<feature type="compositionally biased region" description="Gly residues" evidence="1">
    <location>
        <begin position="1"/>
        <end position="10"/>
    </location>
</feature>